<evidence type="ECO:0000313" key="2">
    <source>
        <dbReference type="Proteomes" id="UP000711407"/>
    </source>
</evidence>
<evidence type="ECO:0000313" key="1">
    <source>
        <dbReference type="EMBL" id="HJE39378.1"/>
    </source>
</evidence>
<protein>
    <submittedName>
        <fullName evidence="1">Uncharacterized protein</fullName>
    </submittedName>
</protein>
<sequence>MFSLSGYAQSNPALKAELERIMESDQVPRNEYVAALRAQHRDSVLIDRLVKTILHNDSVNTVRVTEILDTHGFPTLAEVGDINIAVWAVIQHSDIALIDKYMPQFLDAAKNGDLPKRYVATMYDRCEVWHGRPQKYGTQGTMDENGAFVPSDLLDPARVDEWRAEMGLPPLEEYIRQMNRK</sequence>
<gene>
    <name evidence="1" type="ORF">K8V47_06445</name>
</gene>
<dbReference type="InterPro" id="IPR046732">
    <property type="entry name" value="DUF6624"/>
</dbReference>
<proteinExistence type="predicted"/>
<organism evidence="1 2">
    <name type="scientific">Candidatus Amulumruptor caecigallinarius</name>
    <dbReference type="NCBI Taxonomy" id="2109911"/>
    <lineage>
        <taxon>Bacteria</taxon>
        <taxon>Pseudomonadati</taxon>
        <taxon>Bacteroidota</taxon>
        <taxon>Bacteroidia</taxon>
        <taxon>Bacteroidales</taxon>
        <taxon>Muribaculaceae</taxon>
        <taxon>Candidatus Amulumruptor</taxon>
    </lineage>
</organism>
<dbReference type="EMBL" id="DYXT01000033">
    <property type="protein sequence ID" value="HJE39378.1"/>
    <property type="molecule type" value="Genomic_DNA"/>
</dbReference>
<comment type="caution">
    <text evidence="1">The sequence shown here is derived from an EMBL/GenBank/DDBJ whole genome shotgun (WGS) entry which is preliminary data.</text>
</comment>
<dbReference type="Proteomes" id="UP000711407">
    <property type="component" value="Unassembled WGS sequence"/>
</dbReference>
<name>A0A921E994_9BACT</name>
<reference evidence="1" key="1">
    <citation type="journal article" date="2021" name="PeerJ">
        <title>Extensive microbial diversity within the chicken gut microbiome revealed by metagenomics and culture.</title>
        <authorList>
            <person name="Gilroy R."/>
            <person name="Ravi A."/>
            <person name="Getino M."/>
            <person name="Pursley I."/>
            <person name="Horton D.L."/>
            <person name="Alikhan N.F."/>
            <person name="Baker D."/>
            <person name="Gharbi K."/>
            <person name="Hall N."/>
            <person name="Watson M."/>
            <person name="Adriaenssens E.M."/>
            <person name="Foster-Nyarko E."/>
            <person name="Jarju S."/>
            <person name="Secka A."/>
            <person name="Antonio M."/>
            <person name="Oren A."/>
            <person name="Chaudhuri R.R."/>
            <person name="La Ragione R."/>
            <person name="Hildebrand F."/>
            <person name="Pallen M.J."/>
        </authorList>
    </citation>
    <scope>NUCLEOTIDE SEQUENCE</scope>
    <source>
        <strain evidence="1">4100</strain>
    </source>
</reference>
<dbReference type="AlphaFoldDB" id="A0A921E994"/>
<accession>A0A921E994</accession>
<dbReference type="Pfam" id="PF20329">
    <property type="entry name" value="DUF6624"/>
    <property type="match status" value="1"/>
</dbReference>
<reference evidence="1" key="2">
    <citation type="submission" date="2021-09" db="EMBL/GenBank/DDBJ databases">
        <authorList>
            <person name="Gilroy R."/>
        </authorList>
    </citation>
    <scope>NUCLEOTIDE SEQUENCE</scope>
    <source>
        <strain evidence="1">4100</strain>
    </source>
</reference>